<gene>
    <name evidence="1" type="primary">CCDC33_2</name>
    <name evidence="1" type="ORF">OS493_002958</name>
</gene>
<dbReference type="EMBL" id="MU827778">
    <property type="protein sequence ID" value="KAJ7340226.1"/>
    <property type="molecule type" value="Genomic_DNA"/>
</dbReference>
<dbReference type="AlphaFoldDB" id="A0A9W9YGN7"/>
<dbReference type="Proteomes" id="UP001163046">
    <property type="component" value="Unassembled WGS sequence"/>
</dbReference>
<organism evidence="1 2">
    <name type="scientific">Desmophyllum pertusum</name>
    <dbReference type="NCBI Taxonomy" id="174260"/>
    <lineage>
        <taxon>Eukaryota</taxon>
        <taxon>Metazoa</taxon>
        <taxon>Cnidaria</taxon>
        <taxon>Anthozoa</taxon>
        <taxon>Hexacorallia</taxon>
        <taxon>Scleractinia</taxon>
        <taxon>Caryophylliina</taxon>
        <taxon>Caryophylliidae</taxon>
        <taxon>Desmophyllum</taxon>
    </lineage>
</organism>
<sequence length="136" mass="14970">MVTSDCTSRLMKKMDSYHFPLLVQRCMAWSVLLRGLDAPVSSQMGPLIATGRIVTDWREYKETMLSAQPRPTGVTVTTIHFPSPHPTSFAVAGVTHAHGAPQVTTAGEPQEQPQWNQTMFFLGDESSLFTATSALF</sequence>
<dbReference type="PANTHER" id="PTHR21623:SF2">
    <property type="entry name" value="COILED-COIL DOMAIN-CONTAINING PROTEIN 33"/>
    <property type="match status" value="1"/>
</dbReference>
<reference evidence="1" key="1">
    <citation type="submission" date="2023-01" db="EMBL/GenBank/DDBJ databases">
        <title>Genome assembly of the deep-sea coral Lophelia pertusa.</title>
        <authorList>
            <person name="Herrera S."/>
            <person name="Cordes E."/>
        </authorList>
    </citation>
    <scope>NUCLEOTIDE SEQUENCE</scope>
    <source>
        <strain evidence="1">USNM1676648</strain>
        <tissue evidence="1">Polyp</tissue>
    </source>
</reference>
<protein>
    <submittedName>
        <fullName evidence="1">Coiled-coil domain-containing protein 33</fullName>
    </submittedName>
</protein>
<dbReference type="OrthoDB" id="5956899at2759"/>
<evidence type="ECO:0000313" key="2">
    <source>
        <dbReference type="Proteomes" id="UP001163046"/>
    </source>
</evidence>
<proteinExistence type="predicted"/>
<comment type="caution">
    <text evidence="1">The sequence shown here is derived from an EMBL/GenBank/DDBJ whole genome shotgun (WGS) entry which is preliminary data.</text>
</comment>
<name>A0A9W9YGN7_9CNID</name>
<dbReference type="GO" id="GO:0005777">
    <property type="term" value="C:peroxisome"/>
    <property type="evidence" value="ECO:0007669"/>
    <property type="project" value="TreeGrafter"/>
</dbReference>
<dbReference type="InterPro" id="IPR039889">
    <property type="entry name" value="CCD33"/>
</dbReference>
<keyword evidence="2" id="KW-1185">Reference proteome</keyword>
<accession>A0A9W9YGN7</accession>
<evidence type="ECO:0000313" key="1">
    <source>
        <dbReference type="EMBL" id="KAJ7340226.1"/>
    </source>
</evidence>
<dbReference type="PANTHER" id="PTHR21623">
    <property type="entry name" value="SPERIOLIN-BINDING FACTOR"/>
    <property type="match status" value="1"/>
</dbReference>